<evidence type="ECO:0000259" key="19">
    <source>
        <dbReference type="Pfam" id="PF06455"/>
    </source>
</evidence>
<evidence type="ECO:0000256" key="12">
    <source>
        <dbReference type="ARBA" id="ARBA00023075"/>
    </source>
</evidence>
<keyword evidence="7" id="KW-0999">Mitochondrion inner membrane</keyword>
<feature type="domain" description="NADH:quinone oxidoreductase/Mrp antiporter transmembrane" evidence="17">
    <location>
        <begin position="139"/>
        <end position="423"/>
    </location>
</feature>
<gene>
    <name evidence="20" type="primary">ND5</name>
</gene>
<evidence type="ECO:0000259" key="17">
    <source>
        <dbReference type="Pfam" id="PF00361"/>
    </source>
</evidence>
<feature type="transmembrane region" description="Helical" evidence="16">
    <location>
        <begin position="219"/>
        <end position="239"/>
    </location>
</feature>
<evidence type="ECO:0000256" key="4">
    <source>
        <dbReference type="ARBA" id="ARBA00022448"/>
    </source>
</evidence>
<dbReference type="InterPro" id="IPR010934">
    <property type="entry name" value="NADH_DH_su5_C"/>
</dbReference>
<evidence type="ECO:0000256" key="11">
    <source>
        <dbReference type="ARBA" id="ARBA00023027"/>
    </source>
</evidence>
<reference evidence="20" key="1">
    <citation type="journal article" date="2010" name="BMC Evol. Biol.">
        <title>Evolutionary history of anglerfishes (Teleostei: Lophiiformes): a mitogenomic perspective.</title>
        <authorList>
            <person name="Miya M."/>
            <person name="Pietsch T.W."/>
            <person name="Orr J.W."/>
            <person name="Arnold R.J."/>
            <person name="Satoh T.P."/>
            <person name="Shedlock A.M."/>
            <person name="Ho H.-C."/>
            <person name="Shimazaki M."/>
            <person name="Yabe M."/>
            <person name="Nishida M."/>
        </authorList>
    </citation>
    <scope>NUCLEOTIDE SEQUENCE</scope>
</reference>
<dbReference type="Pfam" id="PF00361">
    <property type="entry name" value="Proton_antipo_M"/>
    <property type="match status" value="1"/>
</dbReference>
<feature type="domain" description="NADH-Ubiquinone oxidoreductase (complex I) chain 5 N-terminal" evidence="18">
    <location>
        <begin position="73"/>
        <end position="123"/>
    </location>
</feature>
<evidence type="ECO:0000256" key="9">
    <source>
        <dbReference type="ARBA" id="ARBA00022982"/>
    </source>
</evidence>
<dbReference type="GO" id="GO:0042773">
    <property type="term" value="P:ATP synthesis coupled electron transport"/>
    <property type="evidence" value="ECO:0007669"/>
    <property type="project" value="InterPro"/>
</dbReference>
<evidence type="ECO:0000256" key="5">
    <source>
        <dbReference type="ARBA" id="ARBA00022660"/>
    </source>
</evidence>
<evidence type="ECO:0000313" key="20">
    <source>
        <dbReference type="EMBL" id="BAI77375.1"/>
    </source>
</evidence>
<dbReference type="PANTHER" id="PTHR42829:SF2">
    <property type="entry name" value="NADH-UBIQUINONE OXIDOREDUCTASE CHAIN 5"/>
    <property type="match status" value="1"/>
</dbReference>
<dbReference type="GO" id="GO:0008137">
    <property type="term" value="F:NADH dehydrogenase (ubiquinone) activity"/>
    <property type="evidence" value="ECO:0007669"/>
    <property type="project" value="UniProtKB-EC"/>
</dbReference>
<proteinExistence type="inferred from homology"/>
<keyword evidence="13 16" id="KW-0496">Mitochondrion</keyword>
<geneLocation type="mitochondrion" evidence="20"/>
<keyword evidence="5" id="KW-0679">Respiratory chain</keyword>
<keyword evidence="4 16" id="KW-0813">Transport</keyword>
<dbReference type="GO" id="GO:0015990">
    <property type="term" value="P:electron transport coupled proton transport"/>
    <property type="evidence" value="ECO:0007669"/>
    <property type="project" value="TreeGrafter"/>
</dbReference>
<feature type="transmembrane region" description="Helical" evidence="16">
    <location>
        <begin position="594"/>
        <end position="611"/>
    </location>
</feature>
<dbReference type="PRINTS" id="PR01434">
    <property type="entry name" value="NADHDHGNASE5"/>
</dbReference>
<dbReference type="PANTHER" id="PTHR42829">
    <property type="entry name" value="NADH-UBIQUINONE OXIDOREDUCTASE CHAIN 5"/>
    <property type="match status" value="1"/>
</dbReference>
<keyword evidence="8" id="KW-1278">Translocase</keyword>
<feature type="transmembrane region" description="Helical" evidence="16">
    <location>
        <begin position="145"/>
        <end position="165"/>
    </location>
</feature>
<comment type="subcellular location">
    <subcellularLocation>
        <location evidence="1">Mitochondrion inner membrane</location>
        <topology evidence="1">Multi-pass membrane protein</topology>
    </subcellularLocation>
</comment>
<evidence type="ECO:0000256" key="16">
    <source>
        <dbReference type="RuleBase" id="RU003404"/>
    </source>
</evidence>
<feature type="transmembrane region" description="Helical" evidence="16">
    <location>
        <begin position="278"/>
        <end position="300"/>
    </location>
</feature>
<dbReference type="AlphaFoldDB" id="D3NQF7"/>
<keyword evidence="9" id="KW-0249">Electron transport</keyword>
<feature type="transmembrane region" description="Helical" evidence="16">
    <location>
        <begin position="331"/>
        <end position="353"/>
    </location>
</feature>
<dbReference type="GO" id="GO:0005743">
    <property type="term" value="C:mitochondrial inner membrane"/>
    <property type="evidence" value="ECO:0007669"/>
    <property type="project" value="UniProtKB-SubCell"/>
</dbReference>
<dbReference type="GO" id="GO:0003954">
    <property type="term" value="F:NADH dehydrogenase activity"/>
    <property type="evidence" value="ECO:0007669"/>
    <property type="project" value="TreeGrafter"/>
</dbReference>
<evidence type="ECO:0000259" key="18">
    <source>
        <dbReference type="Pfam" id="PF00662"/>
    </source>
</evidence>
<feature type="transmembrane region" description="Helical" evidence="16">
    <location>
        <begin position="413"/>
        <end position="439"/>
    </location>
</feature>
<feature type="transmembrane region" description="Helical" evidence="16">
    <location>
        <begin position="47"/>
        <end position="71"/>
    </location>
</feature>
<feature type="transmembrane region" description="Helical" evidence="16">
    <location>
        <begin position="491"/>
        <end position="513"/>
    </location>
</feature>
<keyword evidence="11 16" id="KW-0520">NAD</keyword>
<dbReference type="EMBL" id="AP005978">
    <property type="protein sequence ID" value="BAI77375.1"/>
    <property type="molecule type" value="Genomic_DNA"/>
</dbReference>
<name>D3NQF7_9TELE</name>
<dbReference type="InterPro" id="IPR001750">
    <property type="entry name" value="ND/Mrp_TM"/>
</dbReference>
<dbReference type="InterPro" id="IPR001516">
    <property type="entry name" value="Proton_antipo_N"/>
</dbReference>
<feature type="transmembrane region" description="Helical" evidence="16">
    <location>
        <begin position="307"/>
        <end position="325"/>
    </location>
</feature>
<evidence type="ECO:0000256" key="15">
    <source>
        <dbReference type="ARBA" id="ARBA00049551"/>
    </source>
</evidence>
<sequence length="612" mass="67297">MFSTPAMMASSLLIILTLLILPVLTTFSPDNKNENWSPTQAKAAVKLAFFISLLPLFLFLNEGAETTITVWDWVKIFTLDINVTLKFDSYSIIFMSVALYVTWSILEFALWYMNSDQHIDRFFKYLLIFLMAMLTLVTADSMFPLFVGWEGVGIMSFLLIGWWYGRADANTAALQAIVYNRIGDVGLILSMAWFATHLYSWDFSQIFASTKDMNVTLPLLGLILAATGKSAQFGLHPWLPSAMEGPTPVSALLHSSTMVVAGIILMIRFSPLMENNQLALTITLCLGALTSFFAAVCALTQNDIKKIIAFSTSSQLGLMMVSIGLNQPQLAFLHICTHAFFKAMLFLCSGSIIHSLHDEQDIRKMGGMHNVTPLTSSCLSIGSLALAGTPFLAGFFSKDAIIEALNTSYLNAWALILTLLATTFTAIYSLRLIFFVSMGHPRFNSFTPINENSPTVMNPIMRLAWGSIVAGLLITTNLAPVKSPIMTMPPLMKLAAILVTITGLAFAVELASLTSKQFSTTPKLLPHHFSNMTGFFPTVVHRLAPKVTLLLGQDIATNTLDQTWLEKTGPKAVTTINTPLITTTSNLQQGMTKTYLAFFLLTLVFAVTALML</sequence>
<dbReference type="Pfam" id="PF06455">
    <property type="entry name" value="NADH5_C"/>
    <property type="match status" value="1"/>
</dbReference>
<keyword evidence="14 16" id="KW-0472">Membrane</keyword>
<evidence type="ECO:0000256" key="13">
    <source>
        <dbReference type="ARBA" id="ARBA00023128"/>
    </source>
</evidence>
<evidence type="ECO:0000256" key="1">
    <source>
        <dbReference type="ARBA" id="ARBA00004448"/>
    </source>
</evidence>
<dbReference type="NCBIfam" id="TIGR01974">
    <property type="entry name" value="NDH_I_L"/>
    <property type="match status" value="1"/>
</dbReference>
<feature type="transmembrane region" description="Helical" evidence="16">
    <location>
        <begin position="460"/>
        <end position="479"/>
    </location>
</feature>
<evidence type="ECO:0000256" key="10">
    <source>
        <dbReference type="ARBA" id="ARBA00022989"/>
    </source>
</evidence>
<feature type="transmembrane region" description="Helical" evidence="16">
    <location>
        <begin position="374"/>
        <end position="393"/>
    </location>
</feature>
<dbReference type="Pfam" id="PF00662">
    <property type="entry name" value="Proton_antipo_N"/>
    <property type="match status" value="1"/>
</dbReference>
<evidence type="ECO:0000256" key="6">
    <source>
        <dbReference type="ARBA" id="ARBA00022692"/>
    </source>
</evidence>
<comment type="similarity">
    <text evidence="16">Belongs to the complex I subunit 5 family.</text>
</comment>
<feature type="transmembrane region" description="Helical" evidence="16">
    <location>
        <begin position="91"/>
        <end position="110"/>
    </location>
</feature>
<protein>
    <recommendedName>
        <fullName evidence="3 16">NADH-ubiquinone oxidoreductase chain 5</fullName>
        <ecNumber evidence="2 16">7.1.1.2</ecNumber>
    </recommendedName>
</protein>
<evidence type="ECO:0000256" key="3">
    <source>
        <dbReference type="ARBA" id="ARBA00021096"/>
    </source>
</evidence>
<comment type="catalytic activity">
    <reaction evidence="15 16">
        <text>a ubiquinone + NADH + 5 H(+)(in) = a ubiquinol + NAD(+) + 4 H(+)(out)</text>
        <dbReference type="Rhea" id="RHEA:29091"/>
        <dbReference type="Rhea" id="RHEA-COMP:9565"/>
        <dbReference type="Rhea" id="RHEA-COMP:9566"/>
        <dbReference type="ChEBI" id="CHEBI:15378"/>
        <dbReference type="ChEBI" id="CHEBI:16389"/>
        <dbReference type="ChEBI" id="CHEBI:17976"/>
        <dbReference type="ChEBI" id="CHEBI:57540"/>
        <dbReference type="ChEBI" id="CHEBI:57945"/>
        <dbReference type="EC" id="7.1.1.2"/>
    </reaction>
</comment>
<feature type="transmembrane region" description="Helical" evidence="16">
    <location>
        <begin position="6"/>
        <end position="27"/>
    </location>
</feature>
<accession>D3NQF7</accession>
<feature type="domain" description="NADH dehydrogenase subunit 5 C-terminal" evidence="19">
    <location>
        <begin position="428"/>
        <end position="608"/>
    </location>
</feature>
<keyword evidence="10 16" id="KW-1133">Transmembrane helix</keyword>
<evidence type="ECO:0000256" key="14">
    <source>
        <dbReference type="ARBA" id="ARBA00023136"/>
    </source>
</evidence>
<feature type="transmembrane region" description="Helical" evidence="16">
    <location>
        <begin position="177"/>
        <end position="199"/>
    </location>
</feature>
<evidence type="ECO:0000256" key="8">
    <source>
        <dbReference type="ARBA" id="ARBA00022967"/>
    </source>
</evidence>
<comment type="function">
    <text evidence="16">Core subunit of the mitochondrial membrane respiratory chain NADH dehydrogenase (Complex I) which catalyzes electron transfer from NADH through the respiratory chain, using ubiquinone as an electron acceptor. Essential for the catalytic activity and assembly of complex I.</text>
</comment>
<dbReference type="InterPro" id="IPR003945">
    <property type="entry name" value="NU5C-like"/>
</dbReference>
<organism evidence="20">
    <name type="scientific">Malthopsis jordani</name>
    <dbReference type="NCBI Taxonomy" id="215333"/>
    <lineage>
        <taxon>Eukaryota</taxon>
        <taxon>Metazoa</taxon>
        <taxon>Chordata</taxon>
        <taxon>Craniata</taxon>
        <taxon>Vertebrata</taxon>
        <taxon>Euteleostomi</taxon>
        <taxon>Actinopterygii</taxon>
        <taxon>Neopterygii</taxon>
        <taxon>Teleostei</taxon>
        <taxon>Neoteleostei</taxon>
        <taxon>Acanthomorphata</taxon>
        <taxon>Eupercaria</taxon>
        <taxon>Lophiiformes</taxon>
        <taxon>Ogcocephalidae</taxon>
        <taxon>Malthopsis</taxon>
    </lineage>
</organism>
<feature type="transmembrane region" description="Helical" evidence="16">
    <location>
        <begin position="122"/>
        <end position="139"/>
    </location>
</feature>
<evidence type="ECO:0000256" key="2">
    <source>
        <dbReference type="ARBA" id="ARBA00012944"/>
    </source>
</evidence>
<keyword evidence="6 16" id="KW-0812">Transmembrane</keyword>
<dbReference type="EC" id="7.1.1.2" evidence="2 16"/>
<evidence type="ECO:0000256" key="7">
    <source>
        <dbReference type="ARBA" id="ARBA00022792"/>
    </source>
</evidence>
<keyword evidence="12 16" id="KW-0830">Ubiquinone</keyword>
<feature type="transmembrane region" description="Helical" evidence="16">
    <location>
        <begin position="251"/>
        <end position="272"/>
    </location>
</feature>
<dbReference type="InterPro" id="IPR018393">
    <property type="entry name" value="NADHpl_OxRdtase_5_subgr"/>
</dbReference>